<dbReference type="EMBL" id="JBHLTS010000020">
    <property type="protein sequence ID" value="MFC0514277.1"/>
    <property type="molecule type" value="Genomic_DNA"/>
</dbReference>
<evidence type="ECO:0000256" key="2">
    <source>
        <dbReference type="ARBA" id="ARBA00000751"/>
    </source>
</evidence>
<dbReference type="SUPFAM" id="SSF143990">
    <property type="entry name" value="YbiA-like"/>
    <property type="match status" value="1"/>
</dbReference>
<dbReference type="CDD" id="cd15457">
    <property type="entry name" value="NADAR"/>
    <property type="match status" value="1"/>
</dbReference>
<comment type="catalytic activity">
    <reaction evidence="2">
        <text>2,5-diamino-6-hydroxy-4-(5-phosphoribosylamino)-pyrimidine + H2O = 2,5,6-triamino-4-hydroxypyrimidine + D-ribose 5-phosphate</text>
        <dbReference type="Rhea" id="RHEA:23436"/>
        <dbReference type="ChEBI" id="CHEBI:15377"/>
        <dbReference type="ChEBI" id="CHEBI:58614"/>
        <dbReference type="ChEBI" id="CHEBI:78346"/>
        <dbReference type="ChEBI" id="CHEBI:137796"/>
    </reaction>
</comment>
<organism evidence="4 5">
    <name type="scientific">Mucilaginibacter angelicae</name>
    <dbReference type="NCBI Taxonomy" id="869718"/>
    <lineage>
        <taxon>Bacteria</taxon>
        <taxon>Pseudomonadati</taxon>
        <taxon>Bacteroidota</taxon>
        <taxon>Sphingobacteriia</taxon>
        <taxon>Sphingobacteriales</taxon>
        <taxon>Sphingobacteriaceae</taxon>
        <taxon>Mucilaginibacter</taxon>
    </lineage>
</organism>
<protein>
    <submittedName>
        <fullName evidence="4">NADAR family protein</fullName>
    </submittedName>
</protein>
<dbReference type="InterPro" id="IPR012816">
    <property type="entry name" value="NADAR"/>
</dbReference>
<name>A0ABV6L4B3_9SPHI</name>
<dbReference type="RefSeq" id="WP_377022130.1">
    <property type="nucleotide sequence ID" value="NZ_JBHLTS010000020.1"/>
</dbReference>
<reference evidence="4 5" key="1">
    <citation type="submission" date="2024-09" db="EMBL/GenBank/DDBJ databases">
        <authorList>
            <person name="Sun Q."/>
            <person name="Mori K."/>
        </authorList>
    </citation>
    <scope>NUCLEOTIDE SEQUENCE [LARGE SCALE GENOMIC DNA]</scope>
    <source>
        <strain evidence="4 5">NCAIM B.02415</strain>
    </source>
</reference>
<dbReference type="Pfam" id="PF08719">
    <property type="entry name" value="NADAR"/>
    <property type="match status" value="1"/>
</dbReference>
<sequence>MEEIKFFKPSEPYGEFSNFYYTPVILLNEIWPTVEHYVQSIKFEDVNLWDRIKVMKAPQDVANLSSKLQHKLRPDWEDVKDAIMLKAVKAKFFQHHRLKKILLETGDATIIQHNPNDNYWADGGDGTGKNKLGLILMHVREQLLEISKDPDLILPPWIMFPNNDRGGMFWNMGWGEDYIMEWSRFVDQFGAEAYRNLFPEPLDWEGTYN</sequence>
<dbReference type="Gene3D" id="1.10.357.40">
    <property type="entry name" value="YbiA-like"/>
    <property type="match status" value="1"/>
</dbReference>
<gene>
    <name evidence="4" type="ORF">ACFFGT_08705</name>
</gene>
<proteinExistence type="predicted"/>
<dbReference type="NCBIfam" id="TIGR02464">
    <property type="entry name" value="ribofla_fusion"/>
    <property type="match status" value="1"/>
</dbReference>
<dbReference type="Proteomes" id="UP001589828">
    <property type="component" value="Unassembled WGS sequence"/>
</dbReference>
<feature type="domain" description="NADAR" evidence="3">
    <location>
        <begin position="6"/>
        <end position="143"/>
    </location>
</feature>
<accession>A0ABV6L4B3</accession>
<keyword evidence="5" id="KW-1185">Reference proteome</keyword>
<evidence type="ECO:0000313" key="4">
    <source>
        <dbReference type="EMBL" id="MFC0514277.1"/>
    </source>
</evidence>
<evidence type="ECO:0000313" key="5">
    <source>
        <dbReference type="Proteomes" id="UP001589828"/>
    </source>
</evidence>
<dbReference type="InterPro" id="IPR037238">
    <property type="entry name" value="YbiA-like_sf"/>
</dbReference>
<comment type="caution">
    <text evidence="4">The sequence shown here is derived from an EMBL/GenBank/DDBJ whole genome shotgun (WGS) entry which is preliminary data.</text>
</comment>
<comment type="catalytic activity">
    <reaction evidence="1">
        <text>5-amino-6-(5-phospho-D-ribosylamino)uracil + H2O = 5,6-diaminouracil + D-ribose 5-phosphate</text>
        <dbReference type="Rhea" id="RHEA:55020"/>
        <dbReference type="ChEBI" id="CHEBI:15377"/>
        <dbReference type="ChEBI" id="CHEBI:46252"/>
        <dbReference type="ChEBI" id="CHEBI:58453"/>
        <dbReference type="ChEBI" id="CHEBI:78346"/>
    </reaction>
</comment>
<evidence type="ECO:0000256" key="1">
    <source>
        <dbReference type="ARBA" id="ARBA00000022"/>
    </source>
</evidence>
<evidence type="ECO:0000259" key="3">
    <source>
        <dbReference type="Pfam" id="PF08719"/>
    </source>
</evidence>